<evidence type="ECO:0000256" key="1">
    <source>
        <dbReference type="SAM" id="MobiDB-lite"/>
    </source>
</evidence>
<dbReference type="EMBL" id="MU006298">
    <property type="protein sequence ID" value="KAF2852649.1"/>
    <property type="molecule type" value="Genomic_DNA"/>
</dbReference>
<gene>
    <name evidence="2" type="ORF">T440DRAFT_420661</name>
</gene>
<dbReference type="OrthoDB" id="3933435at2759"/>
<accession>A0A6A7BE46</accession>
<feature type="non-terminal residue" evidence="2">
    <location>
        <position position="361"/>
    </location>
</feature>
<keyword evidence="3" id="KW-1185">Reference proteome</keyword>
<feature type="compositionally biased region" description="Low complexity" evidence="1">
    <location>
        <begin position="303"/>
        <end position="314"/>
    </location>
</feature>
<reference evidence="2" key="1">
    <citation type="submission" date="2020-01" db="EMBL/GenBank/DDBJ databases">
        <authorList>
            <consortium name="DOE Joint Genome Institute"/>
            <person name="Haridas S."/>
            <person name="Albert R."/>
            <person name="Binder M."/>
            <person name="Bloem J."/>
            <person name="Labutti K."/>
            <person name="Salamov A."/>
            <person name="Andreopoulos B."/>
            <person name="Baker S.E."/>
            <person name="Barry K."/>
            <person name="Bills G."/>
            <person name="Bluhm B.H."/>
            <person name="Cannon C."/>
            <person name="Castanera R."/>
            <person name="Culley D.E."/>
            <person name="Daum C."/>
            <person name="Ezra D."/>
            <person name="Gonzalez J.B."/>
            <person name="Henrissat B."/>
            <person name="Kuo A."/>
            <person name="Liang C."/>
            <person name="Lipzen A."/>
            <person name="Lutzoni F."/>
            <person name="Magnuson J."/>
            <person name="Mondo S."/>
            <person name="Nolan M."/>
            <person name="Ohm R."/>
            <person name="Pangilinan J."/>
            <person name="Park H.-J."/>
            <person name="Ramirez L."/>
            <person name="Alfaro M."/>
            <person name="Sun H."/>
            <person name="Tritt A."/>
            <person name="Yoshinaga Y."/>
            <person name="Zwiers L.-H."/>
            <person name="Turgeon B.G."/>
            <person name="Goodwin S.B."/>
            <person name="Spatafora J.W."/>
            <person name="Crous P.W."/>
            <person name="Grigoriev I.V."/>
        </authorList>
    </citation>
    <scope>NUCLEOTIDE SEQUENCE</scope>
    <source>
        <strain evidence="2">IPT5</strain>
    </source>
</reference>
<dbReference type="Proteomes" id="UP000799423">
    <property type="component" value="Unassembled WGS sequence"/>
</dbReference>
<organism evidence="2 3">
    <name type="scientific">Plenodomus tracheiphilus IPT5</name>
    <dbReference type="NCBI Taxonomy" id="1408161"/>
    <lineage>
        <taxon>Eukaryota</taxon>
        <taxon>Fungi</taxon>
        <taxon>Dikarya</taxon>
        <taxon>Ascomycota</taxon>
        <taxon>Pezizomycotina</taxon>
        <taxon>Dothideomycetes</taxon>
        <taxon>Pleosporomycetidae</taxon>
        <taxon>Pleosporales</taxon>
        <taxon>Pleosporineae</taxon>
        <taxon>Leptosphaeriaceae</taxon>
        <taxon>Plenodomus</taxon>
    </lineage>
</organism>
<dbReference type="AlphaFoldDB" id="A0A6A7BE46"/>
<evidence type="ECO:0000313" key="3">
    <source>
        <dbReference type="Proteomes" id="UP000799423"/>
    </source>
</evidence>
<protein>
    <submittedName>
        <fullName evidence="2">Uncharacterized protein</fullName>
    </submittedName>
</protein>
<name>A0A6A7BE46_9PLEO</name>
<evidence type="ECO:0000313" key="2">
    <source>
        <dbReference type="EMBL" id="KAF2852649.1"/>
    </source>
</evidence>
<feature type="region of interest" description="Disordered" evidence="1">
    <location>
        <begin position="268"/>
        <end position="317"/>
    </location>
</feature>
<proteinExistence type="predicted"/>
<sequence length="361" mass="41132">MCNVIQYYFACTHSFRRRRSQCFGTKHKTTRTSTKAACNAESFLTVHVRADCGSCQLAQWEQAWKLKLQRAKSFRDKLRETSLPAYEEIESLITELENEYTQASWDTRNLFALVAKRPVARVGISDYTKVPSPLAQEVLPEDVIEPGKCKEWAEMDDNDYDEDYIASTDPMHPVSTNYSHPSDDDDGTWVLQHLAGLSEDEVTGEVDSPNGFEGSGWSWGEENLATDYLPIARHPNEGTNEVIGPSDEEQLRRDQVAEVVKSFWSIVNGNDQNPLKTPEPSLSKISDDTPSTTSPSRTRHTHPIPTTTAPSTSAMYDRYRNVLRRRRPEDPRKYYSDWLVVARYEARAFEGPEGWRICDPP</sequence>